<organism evidence="2 3">
    <name type="scientific">Pleurodeles waltl</name>
    <name type="common">Iberian ribbed newt</name>
    <dbReference type="NCBI Taxonomy" id="8319"/>
    <lineage>
        <taxon>Eukaryota</taxon>
        <taxon>Metazoa</taxon>
        <taxon>Chordata</taxon>
        <taxon>Craniata</taxon>
        <taxon>Vertebrata</taxon>
        <taxon>Euteleostomi</taxon>
        <taxon>Amphibia</taxon>
        <taxon>Batrachia</taxon>
        <taxon>Caudata</taxon>
        <taxon>Salamandroidea</taxon>
        <taxon>Salamandridae</taxon>
        <taxon>Pleurodelinae</taxon>
        <taxon>Pleurodeles</taxon>
    </lineage>
</organism>
<feature type="compositionally biased region" description="Polar residues" evidence="1">
    <location>
        <begin position="103"/>
        <end position="112"/>
    </location>
</feature>
<dbReference type="Proteomes" id="UP001066276">
    <property type="component" value="Chromosome 7"/>
</dbReference>
<reference evidence="2" key="1">
    <citation type="journal article" date="2022" name="bioRxiv">
        <title>Sequencing and chromosome-scale assembly of the giantPleurodeles waltlgenome.</title>
        <authorList>
            <person name="Brown T."/>
            <person name="Elewa A."/>
            <person name="Iarovenko S."/>
            <person name="Subramanian E."/>
            <person name="Araus A.J."/>
            <person name="Petzold A."/>
            <person name="Susuki M."/>
            <person name="Suzuki K.-i.T."/>
            <person name="Hayashi T."/>
            <person name="Toyoda A."/>
            <person name="Oliveira C."/>
            <person name="Osipova E."/>
            <person name="Leigh N.D."/>
            <person name="Simon A."/>
            <person name="Yun M.H."/>
        </authorList>
    </citation>
    <scope>NUCLEOTIDE SEQUENCE</scope>
    <source>
        <strain evidence="2">20211129_DDA</strain>
        <tissue evidence="2">Liver</tissue>
    </source>
</reference>
<evidence type="ECO:0000313" key="2">
    <source>
        <dbReference type="EMBL" id="KAJ1127526.1"/>
    </source>
</evidence>
<evidence type="ECO:0000256" key="1">
    <source>
        <dbReference type="SAM" id="MobiDB-lite"/>
    </source>
</evidence>
<comment type="caution">
    <text evidence="2">The sequence shown here is derived from an EMBL/GenBank/DDBJ whole genome shotgun (WGS) entry which is preliminary data.</text>
</comment>
<dbReference type="AlphaFoldDB" id="A0AAV7PJJ6"/>
<name>A0AAV7PJJ6_PLEWA</name>
<protein>
    <submittedName>
        <fullName evidence="2">Uncharacterized protein</fullName>
    </submittedName>
</protein>
<accession>A0AAV7PJJ6</accession>
<feature type="region of interest" description="Disordered" evidence="1">
    <location>
        <begin position="90"/>
        <end position="127"/>
    </location>
</feature>
<keyword evidence="3" id="KW-1185">Reference proteome</keyword>
<feature type="region of interest" description="Disordered" evidence="1">
    <location>
        <begin position="33"/>
        <end position="58"/>
    </location>
</feature>
<sequence>MRRHLRPLTAPPPPSNFGLASARVLPALLPIRSPPLLQSGSRDGPARCGPSPPLLHGTPTRQMIRLVCRCQRAPAILCARLSGPMRSGLSMHWRSGETPLSPLRSSNIQQASRDSERRAPHGMDGGG</sequence>
<evidence type="ECO:0000313" key="3">
    <source>
        <dbReference type="Proteomes" id="UP001066276"/>
    </source>
</evidence>
<dbReference type="EMBL" id="JANPWB010000011">
    <property type="protein sequence ID" value="KAJ1127526.1"/>
    <property type="molecule type" value="Genomic_DNA"/>
</dbReference>
<proteinExistence type="predicted"/>
<gene>
    <name evidence="2" type="ORF">NDU88_005925</name>
</gene>